<dbReference type="AlphaFoldDB" id="A0A8J3TB37"/>
<evidence type="ECO:0000313" key="2">
    <source>
        <dbReference type="EMBL" id="GII23278.1"/>
    </source>
</evidence>
<dbReference type="Pfam" id="PF14534">
    <property type="entry name" value="DUF4440"/>
    <property type="match status" value="1"/>
</dbReference>
<reference evidence="2" key="1">
    <citation type="submission" date="2021-01" db="EMBL/GenBank/DDBJ databases">
        <title>Whole genome shotgun sequence of Planosporangium mesophilum NBRC 109066.</title>
        <authorList>
            <person name="Komaki H."/>
            <person name="Tamura T."/>
        </authorList>
    </citation>
    <scope>NUCLEOTIDE SEQUENCE</scope>
    <source>
        <strain evidence="2">NBRC 109066</strain>
    </source>
</reference>
<dbReference type="InterPro" id="IPR032710">
    <property type="entry name" value="NTF2-like_dom_sf"/>
</dbReference>
<comment type="caution">
    <text evidence="2">The sequence shown here is derived from an EMBL/GenBank/DDBJ whole genome shotgun (WGS) entry which is preliminary data.</text>
</comment>
<accession>A0A8J3TB37</accession>
<dbReference type="Gene3D" id="3.10.450.50">
    <property type="match status" value="1"/>
</dbReference>
<organism evidence="2 3">
    <name type="scientific">Planosporangium mesophilum</name>
    <dbReference type="NCBI Taxonomy" id="689768"/>
    <lineage>
        <taxon>Bacteria</taxon>
        <taxon>Bacillati</taxon>
        <taxon>Actinomycetota</taxon>
        <taxon>Actinomycetes</taxon>
        <taxon>Micromonosporales</taxon>
        <taxon>Micromonosporaceae</taxon>
        <taxon>Planosporangium</taxon>
    </lineage>
</organism>
<name>A0A8J3TB37_9ACTN</name>
<proteinExistence type="predicted"/>
<dbReference type="Proteomes" id="UP000599074">
    <property type="component" value="Unassembled WGS sequence"/>
</dbReference>
<evidence type="ECO:0000259" key="1">
    <source>
        <dbReference type="Pfam" id="PF14534"/>
    </source>
</evidence>
<evidence type="ECO:0000313" key="3">
    <source>
        <dbReference type="Proteomes" id="UP000599074"/>
    </source>
</evidence>
<gene>
    <name evidence="2" type="ORF">Pme01_28750</name>
</gene>
<dbReference type="RefSeq" id="WP_168116731.1">
    <property type="nucleotide sequence ID" value="NZ_BOON01000027.1"/>
</dbReference>
<keyword evidence="3" id="KW-1185">Reference proteome</keyword>
<dbReference type="InterPro" id="IPR027843">
    <property type="entry name" value="DUF4440"/>
</dbReference>
<dbReference type="SUPFAM" id="SSF54427">
    <property type="entry name" value="NTF2-like"/>
    <property type="match status" value="1"/>
</dbReference>
<dbReference type="EMBL" id="BOON01000027">
    <property type="protein sequence ID" value="GII23278.1"/>
    <property type="molecule type" value="Genomic_DNA"/>
</dbReference>
<feature type="domain" description="DUF4440" evidence="1">
    <location>
        <begin position="8"/>
        <end position="114"/>
    </location>
</feature>
<sequence>MSTTEQRVRELGSRWAEAEQRGDSDALGALSTDDFTLVGPLGFVLTKQQWLDRYRTGALVTHSLVWDEIEVRDYGDAAVAIGCHTQRAEYQGHSADGSFRATHVAVRRGADWLLAGVHLSPLGGPPPFTPPQASTDGEPR</sequence>
<protein>
    <recommendedName>
        <fullName evidence="1">DUF4440 domain-containing protein</fullName>
    </recommendedName>
</protein>